<keyword evidence="7" id="KW-1185">Reference proteome</keyword>
<dbReference type="InterPro" id="IPR023214">
    <property type="entry name" value="HAD_sf"/>
</dbReference>
<dbReference type="InterPro" id="IPR050582">
    <property type="entry name" value="HAD-like_SerB"/>
</dbReference>
<evidence type="ECO:0000256" key="2">
    <source>
        <dbReference type="ARBA" id="ARBA00022723"/>
    </source>
</evidence>
<reference evidence="6 7" key="1">
    <citation type="journal article" date="2015" name="Genome Announc.">
        <title>Complete Genome Sequence of the Type Strain Corynebacterium testudinoris DSM 44614, Recovered from Necrotic Lesions in the Mouth of a Tortoise.</title>
        <authorList>
            <person name="Ruckert C."/>
            <person name="Kriete M."/>
            <person name="Jaenicke S."/>
            <person name="Winkler A."/>
            <person name="Tauch A."/>
        </authorList>
    </citation>
    <scope>NUCLEOTIDE SEQUENCE [LARGE SCALE GENOMIC DNA]</scope>
    <source>
        <strain evidence="6 7">DSM 44614</strain>
    </source>
</reference>
<evidence type="ECO:0000313" key="6">
    <source>
        <dbReference type="EMBL" id="AKK07711.1"/>
    </source>
</evidence>
<keyword evidence="2" id="KW-0479">Metal-binding</keyword>
<dbReference type="SUPFAM" id="SSF56784">
    <property type="entry name" value="HAD-like"/>
    <property type="match status" value="1"/>
</dbReference>
<evidence type="ECO:0000256" key="1">
    <source>
        <dbReference type="ARBA" id="ARBA00009184"/>
    </source>
</evidence>
<evidence type="ECO:0000313" key="7">
    <source>
        <dbReference type="Proteomes" id="UP000035540"/>
    </source>
</evidence>
<keyword evidence="5" id="KW-1133">Transmembrane helix</keyword>
<dbReference type="GO" id="GO:0016787">
    <property type="term" value="F:hydrolase activity"/>
    <property type="evidence" value="ECO:0007669"/>
    <property type="project" value="UniProtKB-KW"/>
</dbReference>
<proteinExistence type="inferred from homology"/>
<dbReference type="NCBIfam" id="TIGR01488">
    <property type="entry name" value="HAD-SF-IB"/>
    <property type="match status" value="1"/>
</dbReference>
<evidence type="ECO:0000256" key="4">
    <source>
        <dbReference type="ARBA" id="ARBA00022842"/>
    </source>
</evidence>
<dbReference type="STRING" id="136857.CTEST_01245"/>
<keyword evidence="5" id="KW-0812">Transmembrane</keyword>
<dbReference type="InterPro" id="IPR036412">
    <property type="entry name" value="HAD-like_sf"/>
</dbReference>
<dbReference type="Gene3D" id="1.20.1440.100">
    <property type="entry name" value="SG protein - dephosphorylation function"/>
    <property type="match status" value="1"/>
</dbReference>
<dbReference type="FunFam" id="3.40.50.1000:FF:000025">
    <property type="entry name" value="HAD hydrolase, family IB"/>
    <property type="match status" value="1"/>
</dbReference>
<dbReference type="OrthoDB" id="25607at2"/>
<dbReference type="InterPro" id="IPR006385">
    <property type="entry name" value="HAD_hydro_SerB1"/>
</dbReference>
<dbReference type="PANTHER" id="PTHR43344:SF13">
    <property type="entry name" value="PHOSPHATASE RV3661-RELATED"/>
    <property type="match status" value="1"/>
</dbReference>
<dbReference type="Gene3D" id="3.40.50.1000">
    <property type="entry name" value="HAD superfamily/HAD-like"/>
    <property type="match status" value="1"/>
</dbReference>
<dbReference type="KEGG" id="cted:CTEST_01245"/>
<keyword evidence="5" id="KW-0472">Membrane</keyword>
<dbReference type="AlphaFoldDB" id="A0A0G3H2U2"/>
<dbReference type="PANTHER" id="PTHR43344">
    <property type="entry name" value="PHOSPHOSERINE PHOSPHATASE"/>
    <property type="match status" value="1"/>
</dbReference>
<evidence type="ECO:0000256" key="3">
    <source>
        <dbReference type="ARBA" id="ARBA00022801"/>
    </source>
</evidence>
<dbReference type="NCBIfam" id="TIGR01490">
    <property type="entry name" value="HAD-SF-IB-hyp1"/>
    <property type="match status" value="1"/>
</dbReference>
<keyword evidence="3 6" id="KW-0378">Hydrolase</keyword>
<dbReference type="PATRIC" id="fig|136857.5.peg.245"/>
<dbReference type="EMBL" id="CP011545">
    <property type="protein sequence ID" value="AKK07711.1"/>
    <property type="molecule type" value="Genomic_DNA"/>
</dbReference>
<keyword evidence="4" id="KW-0460">Magnesium</keyword>
<reference evidence="7" key="2">
    <citation type="submission" date="2015-05" db="EMBL/GenBank/DDBJ databases">
        <title>Complete genome sequence of Corynebacterium testudinoris DSM 44614, recovered from necrotic lesions in the mouth of a tortoise.</title>
        <authorList>
            <person name="Ruckert C."/>
            <person name="Albersmeier A."/>
            <person name="Winkler A."/>
            <person name="Tauch A."/>
        </authorList>
    </citation>
    <scope>NUCLEOTIDE SEQUENCE [LARGE SCALE GENOMIC DNA]</scope>
    <source>
        <strain evidence="7">DSM 44614</strain>
    </source>
</reference>
<comment type="similarity">
    <text evidence="1">Belongs to the HAD-like hydrolase superfamily. SerB family.</text>
</comment>
<dbReference type="Proteomes" id="UP000035540">
    <property type="component" value="Chromosome"/>
</dbReference>
<dbReference type="Pfam" id="PF12710">
    <property type="entry name" value="HAD"/>
    <property type="match status" value="1"/>
</dbReference>
<dbReference type="RefSeq" id="WP_047254134.1">
    <property type="nucleotide sequence ID" value="NZ_CP011545.1"/>
</dbReference>
<dbReference type="CDD" id="cd02612">
    <property type="entry name" value="HAD_PGPPase"/>
    <property type="match status" value="1"/>
</dbReference>
<gene>
    <name evidence="6" type="ORF">CTEST_01245</name>
</gene>
<organism evidence="6 7">
    <name type="scientific">Corynebacterium testudinoris</name>
    <dbReference type="NCBI Taxonomy" id="136857"/>
    <lineage>
        <taxon>Bacteria</taxon>
        <taxon>Bacillati</taxon>
        <taxon>Actinomycetota</taxon>
        <taxon>Actinomycetes</taxon>
        <taxon>Mycobacteriales</taxon>
        <taxon>Corynebacteriaceae</taxon>
        <taxon>Corynebacterium</taxon>
    </lineage>
</organism>
<protein>
    <submittedName>
        <fullName evidence="6">HAD-superfamily subfamily IB hydrolase, TIGR01490</fullName>
    </submittedName>
</protein>
<feature type="transmembrane region" description="Helical" evidence="5">
    <location>
        <begin position="246"/>
        <end position="266"/>
    </location>
</feature>
<dbReference type="GO" id="GO:0046872">
    <property type="term" value="F:metal ion binding"/>
    <property type="evidence" value="ECO:0007669"/>
    <property type="project" value="UniProtKB-KW"/>
</dbReference>
<evidence type="ECO:0000256" key="5">
    <source>
        <dbReference type="SAM" id="Phobius"/>
    </source>
</evidence>
<name>A0A0G3H2U2_9CORY</name>
<accession>A0A0G3H2U2</accession>
<sequence length="275" mass="29785">MTARSSAPEQASTHRVAAFFDLDKTIIATSSAFAFGREFMQNGLITPAEALQMSLAKATYMVAGQSSEQMNVTRDQLASMVAGWSVQQVKDIARETMHNVVTPAIYAEARELITFHQNAGHDVIIISASASQLVELIAEELGIDKVVSTELEVADGHFTGEILFFCKGDAKAEAIAKLAADNNYDLPISYAYSDSATDIPMLQAVGNPVAVNPDRAMKKHALENGWDIRTFKDPVPLFQMPSSKEISIGAGVLAAVTAVTFGGWWWSQRNRRGTA</sequence>